<dbReference type="Pfam" id="PF06218">
    <property type="entry name" value="NPR2"/>
    <property type="match status" value="2"/>
</dbReference>
<accession>A0AAD6NKP1</accession>
<name>A0AAD6NKP1_DREDA</name>
<dbReference type="InterPro" id="IPR009348">
    <property type="entry name" value="NPR2-like"/>
</dbReference>
<dbReference type="GO" id="GO:0005774">
    <property type="term" value="C:vacuolar membrane"/>
    <property type="evidence" value="ECO:0007669"/>
    <property type="project" value="TreeGrafter"/>
</dbReference>
<dbReference type="AlphaFoldDB" id="A0AAD6NKP1"/>
<keyword evidence="3" id="KW-1185">Reference proteome</keyword>
<dbReference type="GO" id="GO:1904262">
    <property type="term" value="P:negative regulation of TORC1 signaling"/>
    <property type="evidence" value="ECO:0007669"/>
    <property type="project" value="TreeGrafter"/>
</dbReference>
<evidence type="ECO:0000313" key="3">
    <source>
        <dbReference type="Proteomes" id="UP001221413"/>
    </source>
</evidence>
<sequence length="770" mass="84112">MQPSTRCDVRPATMSIKCIFYSYFDAEKGPRVLYQVPENSVTASPLDCHSPQPPQQAPLVNFDEISDYIIPKQQLCDRLITFVRNRHRLLGFPVCLEDDKYDRNEFIFNFVIVLDEAEEFSAYKPVVKKLARLFKALEEQTGFLWNEVTRSSVYTLIEQVMEDLNSFCECMIPINESNTINLKLFPVIPPPPAVKAYHVPISTVRFESIMDSNWDLTMQRIIPFIDGVNSVRRIAELADADYTLTKKCVAELLYYGCIIIVDVFRFANTYAVNGELNTFVNDVSGGLHEECQAYVSSTGTLLEFPAILELYASLRQGLTVAEWSLENRDKLVDVDIRRFIQFGIIKGFLYRVHKYPVRIDDGTGAVAVAGPVAAGGSSVDLVGLAAAEASVTTGKMGKSVAAGSAVLSPDRSLPLLRYLDGAHHLDAICTDLQQSEKEVLRNLSAYPIEIIDRLKENALKYRFDIYRLRIGVLDHGLSKVLAAQHPDESLGLVVDADGHVLGVVDGALVQPLLHILLELLGVFGGDVADDEALDLQLLLDDFHQVLDAVCFFALLHVAAGRSADVLCNRMGVDLLLRDHAAFDEAGHTVSITPLQLDDTNWTLTSSDVVVVDVQALGNVLLQRLLGTLGLIVERDIEPELLGQILDLLIRARGSDDTQPLTLGQLSDERADGAGSGGDEDCLFLAPVQLADLVQGRARHAEDADEALERQVVRVADLAEGGGALGVVDGVFGVDDGAGDEVAGLEGGIAGFEDLSDAAAFDWLAEGEGGL</sequence>
<dbReference type="GO" id="GO:0005096">
    <property type="term" value="F:GTPase activator activity"/>
    <property type="evidence" value="ECO:0007669"/>
    <property type="project" value="TreeGrafter"/>
</dbReference>
<dbReference type="EMBL" id="JAQGDS010000003">
    <property type="protein sequence ID" value="KAJ6261742.1"/>
    <property type="molecule type" value="Genomic_DNA"/>
</dbReference>
<gene>
    <name evidence="2" type="ORF">Dda_2541</name>
</gene>
<comment type="similarity">
    <text evidence="1">Belongs to the NPR2 family.</text>
</comment>
<dbReference type="GO" id="GO:1990130">
    <property type="term" value="C:GATOR1 complex"/>
    <property type="evidence" value="ECO:0007669"/>
    <property type="project" value="TreeGrafter"/>
</dbReference>
<dbReference type="PANTHER" id="PTHR12991">
    <property type="entry name" value="NITROGEN PERMEASE REGULATOR 2/TUMOR SUPPRESSOR CANDIDATE 4"/>
    <property type="match status" value="1"/>
</dbReference>
<evidence type="ECO:0000313" key="2">
    <source>
        <dbReference type="EMBL" id="KAJ6261742.1"/>
    </source>
</evidence>
<proteinExistence type="inferred from homology"/>
<comment type="caution">
    <text evidence="2">The sequence shown here is derived from an EMBL/GenBank/DDBJ whole genome shotgun (WGS) entry which is preliminary data.</text>
</comment>
<evidence type="ECO:0000256" key="1">
    <source>
        <dbReference type="ARBA" id="ARBA00008433"/>
    </source>
</evidence>
<reference evidence="2" key="1">
    <citation type="submission" date="2023-01" db="EMBL/GenBank/DDBJ databases">
        <title>The chitinases involved in constricting ring structure development in the nematode-trapping fungus Drechslerella dactyloides.</title>
        <authorList>
            <person name="Wang R."/>
            <person name="Zhang L."/>
            <person name="Tang P."/>
            <person name="Li S."/>
            <person name="Liang L."/>
        </authorList>
    </citation>
    <scope>NUCLEOTIDE SEQUENCE</scope>
    <source>
        <strain evidence="2">YMF1.00031</strain>
    </source>
</reference>
<organism evidence="2 3">
    <name type="scientific">Drechslerella dactyloides</name>
    <name type="common">Nematode-trapping fungus</name>
    <name type="synonym">Arthrobotrys dactyloides</name>
    <dbReference type="NCBI Taxonomy" id="74499"/>
    <lineage>
        <taxon>Eukaryota</taxon>
        <taxon>Fungi</taxon>
        <taxon>Dikarya</taxon>
        <taxon>Ascomycota</taxon>
        <taxon>Pezizomycotina</taxon>
        <taxon>Orbiliomycetes</taxon>
        <taxon>Orbiliales</taxon>
        <taxon>Orbiliaceae</taxon>
        <taxon>Drechslerella</taxon>
    </lineage>
</organism>
<evidence type="ECO:0008006" key="4">
    <source>
        <dbReference type="Google" id="ProtNLM"/>
    </source>
</evidence>
<protein>
    <recommendedName>
        <fullName evidence="4">Nitrogen permease regulator 2</fullName>
    </recommendedName>
</protein>
<dbReference type="PANTHER" id="PTHR12991:SF10">
    <property type="entry name" value="GATOR COMPLEX PROTEIN NPRL2"/>
    <property type="match status" value="1"/>
</dbReference>
<dbReference type="Proteomes" id="UP001221413">
    <property type="component" value="Unassembled WGS sequence"/>
</dbReference>
<dbReference type="GO" id="GO:0010508">
    <property type="term" value="P:positive regulation of autophagy"/>
    <property type="evidence" value="ECO:0007669"/>
    <property type="project" value="TreeGrafter"/>
</dbReference>